<dbReference type="RefSeq" id="WP_309754152.1">
    <property type="nucleotide sequence ID" value="NZ_JAVJAF010000001.1"/>
</dbReference>
<gene>
    <name evidence="1" type="ORF">QE440_000121</name>
</gene>
<dbReference type="Proteomes" id="UP001268036">
    <property type="component" value="Unassembled WGS sequence"/>
</dbReference>
<organism evidence="1 2">
    <name type="scientific">Pseudomonas oryzihabitans</name>
    <dbReference type="NCBI Taxonomy" id="47885"/>
    <lineage>
        <taxon>Bacteria</taxon>
        <taxon>Pseudomonadati</taxon>
        <taxon>Pseudomonadota</taxon>
        <taxon>Gammaproteobacteria</taxon>
        <taxon>Pseudomonadales</taxon>
        <taxon>Pseudomonadaceae</taxon>
        <taxon>Pseudomonas</taxon>
    </lineage>
</organism>
<name>A0AAJ2EXM5_9PSED</name>
<proteinExistence type="predicted"/>
<dbReference type="Gene3D" id="3.40.50.12780">
    <property type="entry name" value="N-terminal domain of ligase-like"/>
    <property type="match status" value="1"/>
</dbReference>
<dbReference type="InterPro" id="IPR042099">
    <property type="entry name" value="ANL_N_sf"/>
</dbReference>
<dbReference type="AlphaFoldDB" id="A0AAJ2EXM5"/>
<protein>
    <recommendedName>
        <fullName evidence="3">AMP-dependent synthetase/ligase domain-containing protein</fullName>
    </recommendedName>
</protein>
<evidence type="ECO:0000313" key="1">
    <source>
        <dbReference type="EMBL" id="MDR6232380.1"/>
    </source>
</evidence>
<evidence type="ECO:0000313" key="2">
    <source>
        <dbReference type="Proteomes" id="UP001268036"/>
    </source>
</evidence>
<sequence length="308" mass="33243">MTAFDTSDAFVAPAWVKPLDVLGLLRRRLQDDGTALALRHKQRGQWRAWRWDDVAAEVKALSQRLADVGVGKGTRLAVSGACEPRLLFTLLAAQTLEARVLLVPLADGQGAATLPQASVFWTNDRAQARAWQSSVGRNGEGLLCAPLPVHGAGNRIALQTLHPSQSVVVTLADHPAAGAGLLWYEEGSEWPEGLQRLLRFWLVEGLALALPEAPAAAVRDRHEVAPTRLLLSSTRLAALAAEIEARLPLPGSLARGLADWSRQGPAIGVRGVLRRRIRRLLGFQRLVAVEQLAAAGDSVWLAELERAA</sequence>
<accession>A0AAJ2EXM5</accession>
<evidence type="ECO:0008006" key="3">
    <source>
        <dbReference type="Google" id="ProtNLM"/>
    </source>
</evidence>
<reference evidence="1" key="1">
    <citation type="submission" date="2023-08" db="EMBL/GenBank/DDBJ databases">
        <title>Functional and genomic diversity of the sorghum phyllosphere microbiome.</title>
        <authorList>
            <person name="Shade A."/>
        </authorList>
    </citation>
    <scope>NUCLEOTIDE SEQUENCE</scope>
    <source>
        <strain evidence="1">SORGH_AS_0201</strain>
    </source>
</reference>
<comment type="caution">
    <text evidence="1">The sequence shown here is derived from an EMBL/GenBank/DDBJ whole genome shotgun (WGS) entry which is preliminary data.</text>
</comment>
<dbReference type="EMBL" id="JAVJAF010000001">
    <property type="protein sequence ID" value="MDR6232380.1"/>
    <property type="molecule type" value="Genomic_DNA"/>
</dbReference>
<dbReference type="SUPFAM" id="SSF56801">
    <property type="entry name" value="Acetyl-CoA synthetase-like"/>
    <property type="match status" value="1"/>
</dbReference>